<reference evidence="2 3" key="1">
    <citation type="submission" date="2024-01" db="EMBL/GenBank/DDBJ databases">
        <title>Genome assemblies of Stephania.</title>
        <authorList>
            <person name="Yang L."/>
        </authorList>
    </citation>
    <scope>NUCLEOTIDE SEQUENCE [LARGE SCALE GENOMIC DNA]</scope>
    <source>
        <strain evidence="2">JXDWG</strain>
        <tissue evidence="2">Leaf</tissue>
    </source>
</reference>
<evidence type="ECO:0000256" key="1">
    <source>
        <dbReference type="SAM" id="Phobius"/>
    </source>
</evidence>
<dbReference type="AlphaFoldDB" id="A0AAP0PW79"/>
<dbReference type="EMBL" id="JBBNAG010000002">
    <property type="protein sequence ID" value="KAK9157360.1"/>
    <property type="molecule type" value="Genomic_DNA"/>
</dbReference>
<proteinExistence type="predicted"/>
<keyword evidence="1" id="KW-1133">Transmembrane helix</keyword>
<evidence type="ECO:0000313" key="3">
    <source>
        <dbReference type="Proteomes" id="UP001419268"/>
    </source>
</evidence>
<feature type="transmembrane region" description="Helical" evidence="1">
    <location>
        <begin position="6"/>
        <end position="28"/>
    </location>
</feature>
<keyword evidence="3" id="KW-1185">Reference proteome</keyword>
<dbReference type="Proteomes" id="UP001419268">
    <property type="component" value="Unassembled WGS sequence"/>
</dbReference>
<comment type="caution">
    <text evidence="2">The sequence shown here is derived from an EMBL/GenBank/DDBJ whole genome shotgun (WGS) entry which is preliminary data.</text>
</comment>
<accession>A0AAP0PW79</accession>
<keyword evidence="1" id="KW-0472">Membrane</keyword>
<protein>
    <submittedName>
        <fullName evidence="2">Uncharacterized protein</fullName>
    </submittedName>
</protein>
<evidence type="ECO:0000313" key="2">
    <source>
        <dbReference type="EMBL" id="KAK9157360.1"/>
    </source>
</evidence>
<name>A0AAP0PW79_9MAGN</name>
<gene>
    <name evidence="2" type="ORF">Scep_003934</name>
</gene>
<organism evidence="2 3">
    <name type="scientific">Stephania cephalantha</name>
    <dbReference type="NCBI Taxonomy" id="152367"/>
    <lineage>
        <taxon>Eukaryota</taxon>
        <taxon>Viridiplantae</taxon>
        <taxon>Streptophyta</taxon>
        <taxon>Embryophyta</taxon>
        <taxon>Tracheophyta</taxon>
        <taxon>Spermatophyta</taxon>
        <taxon>Magnoliopsida</taxon>
        <taxon>Ranunculales</taxon>
        <taxon>Menispermaceae</taxon>
        <taxon>Menispermoideae</taxon>
        <taxon>Cissampelideae</taxon>
        <taxon>Stephania</taxon>
    </lineage>
</organism>
<sequence length="130" mass="14086">MYMASLSQSLLARGFIYIYLGGVGLLALPPPQPQSLLAWAGERGYRPRSGLWMSHSRKGYGGRSGTHPKPESAGLLPRLNDLLDVAPTYIDGRRQMVCSLLGGLGGAHLSRRSPLVAEKLVAEEPKFPTE</sequence>
<keyword evidence="1" id="KW-0812">Transmembrane</keyword>